<comment type="caution">
    <text evidence="2">The sequence shown here is derived from an EMBL/GenBank/DDBJ whole genome shotgun (WGS) entry which is preliminary data.</text>
</comment>
<evidence type="ECO:0000256" key="1">
    <source>
        <dbReference type="SAM" id="MobiDB-lite"/>
    </source>
</evidence>
<organism evidence="2 3">
    <name type="scientific">Corynebacterium pseudogenitalium</name>
    <dbReference type="NCBI Taxonomy" id="38303"/>
    <lineage>
        <taxon>Bacteria</taxon>
        <taxon>Bacillati</taxon>
        <taxon>Actinomycetota</taxon>
        <taxon>Actinomycetes</taxon>
        <taxon>Mycobacteriales</taxon>
        <taxon>Corynebacteriaceae</taxon>
        <taxon>Corynebacterium</taxon>
    </lineage>
</organism>
<feature type="compositionally biased region" description="Low complexity" evidence="1">
    <location>
        <begin position="392"/>
        <end position="449"/>
    </location>
</feature>
<feature type="compositionally biased region" description="Low complexity" evidence="1">
    <location>
        <begin position="568"/>
        <end position="584"/>
    </location>
</feature>
<protein>
    <submittedName>
        <fullName evidence="2">Uncharacterized protein</fullName>
    </submittedName>
</protein>
<dbReference type="Proteomes" id="UP001205080">
    <property type="component" value="Unassembled WGS sequence"/>
</dbReference>
<evidence type="ECO:0000313" key="3">
    <source>
        <dbReference type="Proteomes" id="UP001205080"/>
    </source>
</evidence>
<feature type="region of interest" description="Disordered" evidence="1">
    <location>
        <begin position="352"/>
        <end position="483"/>
    </location>
</feature>
<feature type="compositionally biased region" description="Low complexity" evidence="1">
    <location>
        <begin position="353"/>
        <end position="378"/>
    </location>
</feature>
<dbReference type="AlphaFoldDB" id="A0ABD4TQK9"/>
<sequence>MHKLTSGALVVALTGTAVTVPATINPTAHYAEAQGLLGLGGQALQGLVEKGEAKVAELESQLWKADLALKGAQAVLEMKRWGVALAIGEENKKAKQAEYDQQKLLVDSAELLVRTTKTSLDAARKTLAVTKKQLEDFNGKDPSAYEDAPEPDTKPLTLPTNLREALESVTAQQEAVAKRQALFDEADSAYTKRKKEVDSSWFSWLAPSNTKELEGLKNRRDARKAKLDLEQARLDNITRSIELFEAVEAETPSHEGHGPDRYDATTPTNIDDASRQLEFANTTLEAATHRKANIEANLAALTGWQERNPFTGFWHNADKWTLERALRAADNEIADATKRIADKAAALEELKNAPAETEPSAPEVETPSEVVEPSATAEPTEESAPRTPEPSAPEAAPEPSESEAPTAPESPATSSEESAPRTPETTEPTTDVSAATSTPATTSTSAPEESAPRTPEASESVEPADTSAKPEDQIDIDELTHNLDEAKKLEQDMLDLQKLLQQYINKPEAETTEPSETEVSPTTVTEVSAATSAPATTAAPASSEVSAARTTETTEPATEDSAARTTEETAPTAESSAARTTPTEIPSSEQSAPRTTTSAKLSTVAVAPATSSEMSAPRTTEAA</sequence>
<feature type="compositionally biased region" description="Polar residues" evidence="1">
    <location>
        <begin position="585"/>
        <end position="601"/>
    </location>
</feature>
<evidence type="ECO:0000313" key="2">
    <source>
        <dbReference type="EMBL" id="MCQ4614063.1"/>
    </source>
</evidence>
<gene>
    <name evidence="2" type="ORF">KBX22_04815</name>
</gene>
<dbReference type="EMBL" id="JAGPYW010000004">
    <property type="protein sequence ID" value="MCQ4614063.1"/>
    <property type="molecule type" value="Genomic_DNA"/>
</dbReference>
<feature type="non-terminal residue" evidence="2">
    <location>
        <position position="623"/>
    </location>
</feature>
<accession>A0ABD4TQK9</accession>
<feature type="compositionally biased region" description="Low complexity" evidence="1">
    <location>
        <begin position="517"/>
        <end position="560"/>
    </location>
</feature>
<feature type="compositionally biased region" description="Polar residues" evidence="1">
    <location>
        <begin position="609"/>
        <end position="623"/>
    </location>
</feature>
<feature type="region of interest" description="Disordered" evidence="1">
    <location>
        <begin position="505"/>
        <end position="623"/>
    </location>
</feature>
<feature type="compositionally biased region" description="Basic and acidic residues" evidence="1">
    <location>
        <begin position="468"/>
        <end position="483"/>
    </location>
</feature>
<proteinExistence type="predicted"/>
<name>A0ABD4TQK9_9CORY</name>
<reference evidence="2 3" key="1">
    <citation type="submission" date="2021-04" db="EMBL/GenBank/DDBJ databases">
        <title>Corynebacterium genitalium sp. nov. and Corynebacterium genitalium sp. nov., two new species of the genus Corynebacterium.</title>
        <authorList>
            <person name="Jaen-Luchoro D."/>
            <person name="Pinyeiro-Iglesias B."/>
            <person name="Al-Shaer S."/>
            <person name="Karlsson R."/>
            <person name="Gonzales-Siles L."/>
            <person name="Cardew S."/>
            <person name="Jensie-Markopolous S."/>
            <person name="Ohlen M."/>
            <person name="Inganas E."/>
            <person name="Moore E.R.B."/>
        </authorList>
    </citation>
    <scope>NUCLEOTIDE SEQUENCE [LARGE SCALE GENOMIC DNA]</scope>
    <source>
        <strain evidence="2 3">CCUG 55013</strain>
    </source>
</reference>